<feature type="compositionally biased region" description="Basic and acidic residues" evidence="1">
    <location>
        <begin position="1"/>
        <end position="11"/>
    </location>
</feature>
<proteinExistence type="predicted"/>
<name>A0A3B8WQD3_MARNT</name>
<feature type="region of interest" description="Disordered" evidence="1">
    <location>
        <begin position="1"/>
        <end position="32"/>
    </location>
</feature>
<sequence length="66" mass="7443">MSAVDHKHDCMNRPATDEFPPIAAQDGWEDGKPRMVMVQTPWKKMGCGYSERASDEGCAGCKWRNQ</sequence>
<dbReference type="Proteomes" id="UP000261325">
    <property type="component" value="Unassembled WGS sequence"/>
</dbReference>
<comment type="caution">
    <text evidence="2">The sequence shown here is derived from an EMBL/GenBank/DDBJ whole genome shotgun (WGS) entry which is preliminary data.</text>
</comment>
<reference evidence="2 3" key="1">
    <citation type="journal article" date="2018" name="Nat. Biotechnol.">
        <title>A standardized bacterial taxonomy based on genome phylogeny substantially revises the tree of life.</title>
        <authorList>
            <person name="Parks D.H."/>
            <person name="Chuvochina M."/>
            <person name="Waite D.W."/>
            <person name="Rinke C."/>
            <person name="Skarshewski A."/>
            <person name="Chaumeil P.A."/>
            <person name="Hugenholtz P."/>
        </authorList>
    </citation>
    <scope>NUCLEOTIDE SEQUENCE [LARGE SCALE GENOMIC DNA]</scope>
    <source>
        <strain evidence="2">UBA9049</strain>
    </source>
</reference>
<organism evidence="2 3">
    <name type="scientific">Marinobacter nauticus</name>
    <name type="common">Marinobacter hydrocarbonoclasticus</name>
    <name type="synonym">Marinobacter aquaeolei</name>
    <dbReference type="NCBI Taxonomy" id="2743"/>
    <lineage>
        <taxon>Bacteria</taxon>
        <taxon>Pseudomonadati</taxon>
        <taxon>Pseudomonadota</taxon>
        <taxon>Gammaproteobacteria</taxon>
        <taxon>Pseudomonadales</taxon>
        <taxon>Marinobacteraceae</taxon>
        <taxon>Marinobacter</taxon>
    </lineage>
</organism>
<protein>
    <submittedName>
        <fullName evidence="2">Uncharacterized protein</fullName>
    </submittedName>
</protein>
<evidence type="ECO:0000313" key="3">
    <source>
        <dbReference type="Proteomes" id="UP000261325"/>
    </source>
</evidence>
<dbReference type="AlphaFoldDB" id="A0A3B8WQD3"/>
<evidence type="ECO:0000256" key="1">
    <source>
        <dbReference type="SAM" id="MobiDB-lite"/>
    </source>
</evidence>
<evidence type="ECO:0000313" key="2">
    <source>
        <dbReference type="EMBL" id="HAC30690.1"/>
    </source>
</evidence>
<accession>A0A3B8WQD3</accession>
<gene>
    <name evidence="2" type="ORF">DCF82_23230</name>
</gene>
<dbReference type="EMBL" id="DLYI01000313">
    <property type="protein sequence ID" value="HAC30690.1"/>
    <property type="molecule type" value="Genomic_DNA"/>
</dbReference>